<protein>
    <recommendedName>
        <fullName evidence="1">Ig-like domain-containing protein</fullName>
    </recommendedName>
</protein>
<organism evidence="2 3">
    <name type="scientific">Mytilus edulis</name>
    <name type="common">Blue mussel</name>
    <dbReference type="NCBI Taxonomy" id="6550"/>
    <lineage>
        <taxon>Eukaryota</taxon>
        <taxon>Metazoa</taxon>
        <taxon>Spiralia</taxon>
        <taxon>Lophotrochozoa</taxon>
        <taxon>Mollusca</taxon>
        <taxon>Bivalvia</taxon>
        <taxon>Autobranchia</taxon>
        <taxon>Pteriomorphia</taxon>
        <taxon>Mytilida</taxon>
        <taxon>Mytiloidea</taxon>
        <taxon>Mytilidae</taxon>
        <taxon>Mytilinae</taxon>
        <taxon>Mytilus</taxon>
    </lineage>
</organism>
<dbReference type="SMART" id="SM00406">
    <property type="entry name" value="IGv"/>
    <property type="match status" value="1"/>
</dbReference>
<reference evidence="2" key="1">
    <citation type="submission" date="2021-03" db="EMBL/GenBank/DDBJ databases">
        <authorList>
            <person name="Bekaert M."/>
        </authorList>
    </citation>
    <scope>NUCLEOTIDE SEQUENCE</scope>
</reference>
<dbReference type="SMART" id="SM00409">
    <property type="entry name" value="IG"/>
    <property type="match status" value="1"/>
</dbReference>
<evidence type="ECO:0000313" key="3">
    <source>
        <dbReference type="Proteomes" id="UP000683360"/>
    </source>
</evidence>
<feature type="domain" description="Ig-like" evidence="1">
    <location>
        <begin position="1"/>
        <end position="110"/>
    </location>
</feature>
<dbReference type="SUPFAM" id="SSF48726">
    <property type="entry name" value="Immunoglobulin"/>
    <property type="match status" value="1"/>
</dbReference>
<dbReference type="Proteomes" id="UP000683360">
    <property type="component" value="Unassembled WGS sequence"/>
</dbReference>
<evidence type="ECO:0000259" key="1">
    <source>
        <dbReference type="PROSITE" id="PS50835"/>
    </source>
</evidence>
<dbReference type="InterPro" id="IPR013106">
    <property type="entry name" value="Ig_V-set"/>
</dbReference>
<dbReference type="InterPro" id="IPR013783">
    <property type="entry name" value="Ig-like_fold"/>
</dbReference>
<dbReference type="Pfam" id="PF07686">
    <property type="entry name" value="V-set"/>
    <property type="match status" value="1"/>
</dbReference>
<comment type="caution">
    <text evidence="2">The sequence shown here is derived from an EMBL/GenBank/DDBJ whole genome shotgun (WGS) entry which is preliminary data.</text>
</comment>
<proteinExistence type="predicted"/>
<accession>A0A8S3SSI6</accession>
<evidence type="ECO:0000313" key="2">
    <source>
        <dbReference type="EMBL" id="CAG2222488.1"/>
    </source>
</evidence>
<dbReference type="PROSITE" id="PS50835">
    <property type="entry name" value="IG_LIKE"/>
    <property type="match status" value="1"/>
</dbReference>
<dbReference type="Gene3D" id="2.60.40.10">
    <property type="entry name" value="Immunoglobulins"/>
    <property type="match status" value="1"/>
</dbReference>
<dbReference type="InterPro" id="IPR007110">
    <property type="entry name" value="Ig-like_dom"/>
</dbReference>
<dbReference type="OrthoDB" id="10006996at2759"/>
<keyword evidence="3" id="KW-1185">Reference proteome</keyword>
<dbReference type="AlphaFoldDB" id="A0A8S3SSI6"/>
<sequence>MSGAVIHLYSHTDSTIGETVTLPCENEQGTDLVQWNRRDKNTEKSFTTVYTDGWRINPRLQLHERLKIVGGRVGQDYGLQISNVTSLDSGLYRCAVDTLSNLTYYFATLEVKDRVEVLRTDSLYSMINTTFQSMKNKDDNRVFHVNHALIYRTIYFQWKLPGNQNWNAL</sequence>
<dbReference type="InterPro" id="IPR003599">
    <property type="entry name" value="Ig_sub"/>
</dbReference>
<dbReference type="EMBL" id="CAJPWZ010001753">
    <property type="protein sequence ID" value="CAG2222488.1"/>
    <property type="molecule type" value="Genomic_DNA"/>
</dbReference>
<name>A0A8S3SSI6_MYTED</name>
<dbReference type="InterPro" id="IPR036179">
    <property type="entry name" value="Ig-like_dom_sf"/>
</dbReference>
<gene>
    <name evidence="2" type="ORF">MEDL_35802</name>
</gene>